<evidence type="ECO:0000256" key="1">
    <source>
        <dbReference type="ARBA" id="ARBA00004496"/>
    </source>
</evidence>
<proteinExistence type="inferred from homology"/>
<feature type="binding site" evidence="9">
    <location>
        <position position="169"/>
    </location>
    <ligand>
        <name>L-aspartate</name>
        <dbReference type="ChEBI" id="CHEBI:29991"/>
    </ligand>
</feature>
<evidence type="ECO:0000313" key="12">
    <source>
        <dbReference type="Proteomes" id="UP000176855"/>
    </source>
</evidence>
<evidence type="ECO:0000259" key="10">
    <source>
        <dbReference type="PROSITE" id="PS50862"/>
    </source>
</evidence>
<comment type="caution">
    <text evidence="9">Lacks conserved residue(s) required for the propagation of feature annotation.</text>
</comment>
<dbReference type="CDD" id="cd00776">
    <property type="entry name" value="AsxRS_core"/>
    <property type="match status" value="1"/>
</dbReference>
<keyword evidence="5 9" id="KW-0547">Nucleotide-binding</keyword>
<evidence type="ECO:0000256" key="7">
    <source>
        <dbReference type="ARBA" id="ARBA00022917"/>
    </source>
</evidence>
<feature type="domain" description="Aminoacyl-transfer RNA synthetases class-II family profile" evidence="10">
    <location>
        <begin position="136"/>
        <end position="438"/>
    </location>
</feature>
<dbReference type="GO" id="GO:0006422">
    <property type="term" value="P:aspartyl-tRNA aminoacylation"/>
    <property type="evidence" value="ECO:0007669"/>
    <property type="project" value="UniProtKB-UniRule"/>
</dbReference>
<dbReference type="GO" id="GO:0005524">
    <property type="term" value="F:ATP binding"/>
    <property type="evidence" value="ECO:0007669"/>
    <property type="project" value="UniProtKB-UniRule"/>
</dbReference>
<comment type="function">
    <text evidence="9">Catalyzes the attachment of L-aspartate to tRNA(Asp) in a two-step reaction: L-aspartate is first activated by ATP to form Asp-AMP and then transferred to the acceptor end of tRNA(Asp).</text>
</comment>
<evidence type="ECO:0000256" key="9">
    <source>
        <dbReference type="HAMAP-Rule" id="MF_02075"/>
    </source>
</evidence>
<evidence type="ECO:0000256" key="4">
    <source>
        <dbReference type="ARBA" id="ARBA00022598"/>
    </source>
</evidence>
<dbReference type="AlphaFoldDB" id="A0A1G2HN69"/>
<dbReference type="EMBL" id="MHOO01000011">
    <property type="protein sequence ID" value="OGZ63936.1"/>
    <property type="molecule type" value="Genomic_DNA"/>
</dbReference>
<comment type="catalytic activity">
    <reaction evidence="9">
        <text>tRNA(Asp) + L-aspartate + ATP = L-aspartyl-tRNA(Asp) + AMP + diphosphate</text>
        <dbReference type="Rhea" id="RHEA:19649"/>
        <dbReference type="Rhea" id="RHEA-COMP:9660"/>
        <dbReference type="Rhea" id="RHEA-COMP:9678"/>
        <dbReference type="ChEBI" id="CHEBI:29991"/>
        <dbReference type="ChEBI" id="CHEBI:30616"/>
        <dbReference type="ChEBI" id="CHEBI:33019"/>
        <dbReference type="ChEBI" id="CHEBI:78442"/>
        <dbReference type="ChEBI" id="CHEBI:78516"/>
        <dbReference type="ChEBI" id="CHEBI:456215"/>
        <dbReference type="EC" id="6.1.1.12"/>
    </reaction>
</comment>
<keyword evidence="6 9" id="KW-0067">ATP-binding</keyword>
<dbReference type="Gene3D" id="2.40.50.140">
    <property type="entry name" value="Nucleic acid-binding proteins"/>
    <property type="match status" value="1"/>
</dbReference>
<protein>
    <recommendedName>
        <fullName evidence="9">Aspartate--tRNA ligase</fullName>
        <ecNumber evidence="9">6.1.1.12</ecNumber>
    </recommendedName>
    <alternativeName>
        <fullName evidence="9">Aspartyl-tRNA synthetase</fullName>
        <shortName evidence="9">AspRS</shortName>
    </alternativeName>
</protein>
<dbReference type="FunFam" id="3.30.930.10:FF:000038">
    <property type="entry name" value="Aspartate--tRNA ligase"/>
    <property type="match status" value="1"/>
</dbReference>
<evidence type="ECO:0000256" key="2">
    <source>
        <dbReference type="ARBA" id="ARBA00005312"/>
    </source>
</evidence>
<evidence type="ECO:0000313" key="11">
    <source>
        <dbReference type="EMBL" id="OGZ63936.1"/>
    </source>
</evidence>
<feature type="binding site" evidence="9">
    <location>
        <position position="361"/>
    </location>
    <ligand>
        <name>ATP</name>
        <dbReference type="ChEBI" id="CHEBI:30616"/>
    </ligand>
</feature>
<dbReference type="NCBIfam" id="NF003483">
    <property type="entry name" value="PRK05159.1"/>
    <property type="match status" value="1"/>
</dbReference>
<dbReference type="PRINTS" id="PR01042">
    <property type="entry name" value="TRNASYNTHASP"/>
</dbReference>
<evidence type="ECO:0000256" key="5">
    <source>
        <dbReference type="ARBA" id="ARBA00022741"/>
    </source>
</evidence>
<gene>
    <name evidence="9" type="primary">aspS</name>
    <name evidence="11" type="ORF">A2730_01075</name>
</gene>
<feature type="region of interest" description="Aspartate" evidence="9">
    <location>
        <begin position="191"/>
        <end position="194"/>
    </location>
</feature>
<keyword evidence="4 9" id="KW-0436">Ligase</keyword>
<evidence type="ECO:0000256" key="6">
    <source>
        <dbReference type="ARBA" id="ARBA00022840"/>
    </source>
</evidence>
<dbReference type="InterPro" id="IPR002312">
    <property type="entry name" value="Asp/Asn-tRNA-synth_IIb"/>
</dbReference>
<dbReference type="InterPro" id="IPR012340">
    <property type="entry name" value="NA-bd_OB-fold"/>
</dbReference>
<name>A0A1G2HN69_9BACT</name>
<dbReference type="STRING" id="1802202.A2730_01075"/>
<reference evidence="11 12" key="1">
    <citation type="journal article" date="2016" name="Nat. Commun.">
        <title>Thousands of microbial genomes shed light on interconnected biogeochemical processes in an aquifer system.</title>
        <authorList>
            <person name="Anantharaman K."/>
            <person name="Brown C.T."/>
            <person name="Hug L.A."/>
            <person name="Sharon I."/>
            <person name="Castelle C.J."/>
            <person name="Probst A.J."/>
            <person name="Thomas B.C."/>
            <person name="Singh A."/>
            <person name="Wilkins M.J."/>
            <person name="Karaoz U."/>
            <person name="Brodie E.L."/>
            <person name="Williams K.H."/>
            <person name="Hubbard S.S."/>
            <person name="Banfield J.F."/>
        </authorList>
    </citation>
    <scope>NUCLEOTIDE SEQUENCE [LARGE SCALE GENOMIC DNA]</scope>
</reference>
<evidence type="ECO:0000256" key="8">
    <source>
        <dbReference type="ARBA" id="ARBA00023146"/>
    </source>
</evidence>
<dbReference type="PANTHER" id="PTHR43450:SF1">
    <property type="entry name" value="ASPARTATE--TRNA LIGASE, CYTOPLASMIC"/>
    <property type="match status" value="1"/>
</dbReference>
<feature type="binding site" evidence="9">
    <location>
        <begin position="213"/>
        <end position="215"/>
    </location>
    <ligand>
        <name>ATP</name>
        <dbReference type="ChEBI" id="CHEBI:30616"/>
    </ligand>
</feature>
<organism evidence="11 12">
    <name type="scientific">Candidatus Staskawiczbacteria bacterium RIFCSPHIGHO2_01_FULL_39_25</name>
    <dbReference type="NCBI Taxonomy" id="1802202"/>
    <lineage>
        <taxon>Bacteria</taxon>
        <taxon>Candidatus Staskawicziibacteriota</taxon>
    </lineage>
</organism>
<dbReference type="Pfam" id="PF01336">
    <property type="entry name" value="tRNA_anti-codon"/>
    <property type="match status" value="1"/>
</dbReference>
<feature type="binding site" evidence="9">
    <location>
        <begin position="409"/>
        <end position="412"/>
    </location>
    <ligand>
        <name>ATP</name>
        <dbReference type="ChEBI" id="CHEBI:30616"/>
    </ligand>
</feature>
<comment type="subcellular location">
    <subcellularLocation>
        <location evidence="1 9">Cytoplasm</location>
    </subcellularLocation>
</comment>
<dbReference type="InterPro" id="IPR004523">
    <property type="entry name" value="Asp-tRNA_synthase_2"/>
</dbReference>
<dbReference type="Pfam" id="PF00152">
    <property type="entry name" value="tRNA-synt_2"/>
    <property type="match status" value="1"/>
</dbReference>
<keyword evidence="7 9" id="KW-0648">Protein biosynthesis</keyword>
<feature type="binding site" evidence="9">
    <location>
        <position position="368"/>
    </location>
    <ligand>
        <name>L-aspartate</name>
        <dbReference type="ChEBI" id="CHEBI:29991"/>
    </ligand>
</feature>
<dbReference type="GO" id="GO:0004815">
    <property type="term" value="F:aspartate-tRNA ligase activity"/>
    <property type="evidence" value="ECO:0007669"/>
    <property type="project" value="UniProtKB-UniRule"/>
</dbReference>
<dbReference type="SUPFAM" id="SSF50249">
    <property type="entry name" value="Nucleic acid-binding proteins"/>
    <property type="match status" value="1"/>
</dbReference>
<dbReference type="GO" id="GO:0005829">
    <property type="term" value="C:cytosol"/>
    <property type="evidence" value="ECO:0007669"/>
    <property type="project" value="TreeGrafter"/>
</dbReference>
<dbReference type="Proteomes" id="UP000176855">
    <property type="component" value="Unassembled WGS sequence"/>
</dbReference>
<dbReference type="EC" id="6.1.1.12" evidence="9"/>
<dbReference type="Gene3D" id="3.30.930.10">
    <property type="entry name" value="Bira Bifunctional Protein, Domain 2"/>
    <property type="match status" value="1"/>
</dbReference>
<dbReference type="PROSITE" id="PS50862">
    <property type="entry name" value="AA_TRNA_LIGASE_II"/>
    <property type="match status" value="1"/>
</dbReference>
<dbReference type="HAMAP" id="MF_02075">
    <property type="entry name" value="Asp_tRNA_synth_type2"/>
    <property type="match status" value="1"/>
</dbReference>
<evidence type="ECO:0000256" key="3">
    <source>
        <dbReference type="ARBA" id="ARBA00022490"/>
    </source>
</evidence>
<dbReference type="SUPFAM" id="SSF55681">
    <property type="entry name" value="Class II aaRS and biotin synthetases"/>
    <property type="match status" value="1"/>
</dbReference>
<dbReference type="InterPro" id="IPR006195">
    <property type="entry name" value="aa-tRNA-synth_II"/>
</dbReference>
<dbReference type="GO" id="GO:0017101">
    <property type="term" value="C:aminoacyl-tRNA synthetase multienzyme complex"/>
    <property type="evidence" value="ECO:0007669"/>
    <property type="project" value="TreeGrafter"/>
</dbReference>
<comment type="similarity">
    <text evidence="2 9">Belongs to the class-II aminoacyl-tRNA synthetase family. Type 2 subfamily.</text>
</comment>
<feature type="binding site" evidence="9">
    <location>
        <position position="213"/>
    </location>
    <ligand>
        <name>L-aspartate</name>
        <dbReference type="ChEBI" id="CHEBI:29991"/>
    </ligand>
</feature>
<comment type="subunit">
    <text evidence="9">Homodimer.</text>
</comment>
<dbReference type="InterPro" id="IPR004365">
    <property type="entry name" value="NA-bd_OB_tRNA"/>
</dbReference>
<sequence>MEKIHIDQIKNNIGKQITITGFVQTIRDQKNIKFFLIRDISGVIQVVITKDKEEAFKNSSGLSLESVVEITGLAKEEKQALGGFEIAVESIATLSLSDPELPIPVIEKGQQEETDQSIRLDWRWIDLRKEKNTLVFKVWTVMEQAFREYWVKNNYIEIHSPKLIATASESGSEVFEVKYFERKAYLAQSPQFYKQMAMAGGFEKVFEVGPVFRAEPSFTSRHATEFTGYDTEISYVKSHYDIMEEEEKVIQYALEKVKEKYGEEILKVFGREVVVPKIPFPKISMKETKEILAKMRIKSEKEGDISPEEERKICEYVKEKENHEFVFITEYPVSVRPFYHMHDEEDPKVTKSFDLLWNGLEVTTGAQREHRYDVLVAQAKEKKMDIEHLQFYLNFFKYGCPPHGGYGMGPNRMIMQLLGLDNVRDAMFVYRGVNRLTP</sequence>
<keyword evidence="3 9" id="KW-0963">Cytoplasm</keyword>
<accession>A0A1G2HN69</accession>
<keyword evidence="8 9" id="KW-0030">Aminoacyl-tRNA synthetase</keyword>
<dbReference type="PANTHER" id="PTHR43450">
    <property type="entry name" value="ASPARTYL-TRNA SYNTHETASE"/>
    <property type="match status" value="1"/>
</dbReference>
<dbReference type="InterPro" id="IPR004364">
    <property type="entry name" value="Aa-tRNA-synt_II"/>
</dbReference>
<dbReference type="GO" id="GO:0003723">
    <property type="term" value="F:RNA binding"/>
    <property type="evidence" value="ECO:0007669"/>
    <property type="project" value="TreeGrafter"/>
</dbReference>
<dbReference type="InterPro" id="IPR045864">
    <property type="entry name" value="aa-tRNA-synth_II/BPL/LPL"/>
</dbReference>
<dbReference type="NCBIfam" id="TIGR00458">
    <property type="entry name" value="aspS_nondisc"/>
    <property type="match status" value="1"/>
</dbReference>
<comment type="caution">
    <text evidence="11">The sequence shown here is derived from an EMBL/GenBank/DDBJ whole genome shotgun (WGS) entry which is preliminary data.</text>
</comment>
<feature type="binding site" evidence="9">
    <location>
        <position position="364"/>
    </location>
    <ligand>
        <name>L-aspartate</name>
        <dbReference type="ChEBI" id="CHEBI:29991"/>
    </ligand>
</feature>